<dbReference type="EMBL" id="BAAFSV010000004">
    <property type="protein sequence ID" value="GAB1317438.1"/>
    <property type="molecule type" value="Genomic_DNA"/>
</dbReference>
<feature type="domain" description="Plant heme peroxidase family profile" evidence="6">
    <location>
        <begin position="125"/>
        <end position="339"/>
    </location>
</feature>
<keyword evidence="8" id="KW-1185">Reference proteome</keyword>
<dbReference type="PANTHER" id="PTHR31356:SF53">
    <property type="entry name" value="HEME PEROXIDASE"/>
    <property type="match status" value="1"/>
</dbReference>
<evidence type="ECO:0000313" key="8">
    <source>
        <dbReference type="Proteomes" id="UP001628179"/>
    </source>
</evidence>
<gene>
    <name evidence="7" type="ORF">MFIFM68171_07648</name>
</gene>
<dbReference type="InterPro" id="IPR002016">
    <property type="entry name" value="Haem_peroxidase"/>
</dbReference>
<keyword evidence="2" id="KW-0479">Metal-binding</keyword>
<comment type="similarity">
    <text evidence="4">Belongs to the peroxidase family.</text>
</comment>
<evidence type="ECO:0000256" key="3">
    <source>
        <dbReference type="ARBA" id="ARBA00023002"/>
    </source>
</evidence>
<protein>
    <recommendedName>
        <fullName evidence="5">Peroxidase</fullName>
        <ecNumber evidence="5">1.11.1.-</ecNumber>
    </recommendedName>
</protein>
<dbReference type="Gene3D" id="1.10.520.10">
    <property type="match status" value="1"/>
</dbReference>
<evidence type="ECO:0000256" key="2">
    <source>
        <dbReference type="ARBA" id="ARBA00022617"/>
    </source>
</evidence>
<dbReference type="PROSITE" id="PS50873">
    <property type="entry name" value="PEROXIDASE_4"/>
    <property type="match status" value="1"/>
</dbReference>
<dbReference type="GO" id="GO:0004601">
    <property type="term" value="F:peroxidase activity"/>
    <property type="evidence" value="ECO:0007669"/>
    <property type="project" value="UniProtKB-KW"/>
</dbReference>
<evidence type="ECO:0000256" key="1">
    <source>
        <dbReference type="ARBA" id="ARBA00022559"/>
    </source>
</evidence>
<evidence type="ECO:0000313" key="7">
    <source>
        <dbReference type="EMBL" id="GAB1317438.1"/>
    </source>
</evidence>
<dbReference type="PANTHER" id="PTHR31356">
    <property type="entry name" value="THYLAKOID LUMENAL 29 KDA PROTEIN, CHLOROPLASTIC-RELATED"/>
    <property type="match status" value="1"/>
</dbReference>
<dbReference type="RefSeq" id="XP_070919169.1">
    <property type="nucleotide sequence ID" value="XM_071063068.1"/>
</dbReference>
<accession>A0ABQ0GI40</accession>
<keyword evidence="3 5" id="KW-0560">Oxidoreductase</keyword>
<dbReference type="InterPro" id="IPR044831">
    <property type="entry name" value="Ccp1-like"/>
</dbReference>
<comment type="caution">
    <text evidence="7">The sequence shown here is derived from an EMBL/GenBank/DDBJ whole genome shotgun (WGS) entry which is preliminary data.</text>
</comment>
<feature type="chain" id="PRO_5044951618" description="Peroxidase" evidence="5">
    <location>
        <begin position="23"/>
        <end position="554"/>
    </location>
</feature>
<keyword evidence="2" id="KW-0349">Heme</keyword>
<dbReference type="Gene3D" id="1.10.420.10">
    <property type="entry name" value="Peroxidase, domain 2"/>
    <property type="match status" value="1"/>
</dbReference>
<feature type="signal peptide" evidence="5">
    <location>
        <begin position="1"/>
        <end position="22"/>
    </location>
</feature>
<keyword evidence="1 5" id="KW-0575">Peroxidase</keyword>
<dbReference type="Proteomes" id="UP001628179">
    <property type="component" value="Unassembled WGS sequence"/>
</dbReference>
<dbReference type="SUPFAM" id="SSF48113">
    <property type="entry name" value="Heme-dependent peroxidases"/>
    <property type="match status" value="1"/>
</dbReference>
<keyword evidence="2" id="KW-0408">Iron</keyword>
<dbReference type="Pfam" id="PF00141">
    <property type="entry name" value="peroxidase"/>
    <property type="match status" value="1"/>
</dbReference>
<proteinExistence type="inferred from homology"/>
<name>A0ABQ0GI40_9PEZI</name>
<dbReference type="EC" id="1.11.1.-" evidence="5"/>
<sequence>MSYFAFFLSCSILFALPWSASSYTWPDYETDMLEAIYYQQNGYNGHRFGLFIRTCEYGNNLGPGRTNTAEWVRTAYHDMATADVEAGTGGIDASIGFERKRPENVGRAIYDTLLFFENFMSVRSSMADLLALGTVMSITACTVSPDQKPVYLPFRGGRIDATEPGPAGVPEPHQDLRTHRESFKKQGFNATEMIALVACGHSLGGVNGRDFPDIVPVKDDPMNLESKQNFDSTQSALDNAVATEFLNNSTQNALAFGPNETTRSDFRIFTSDGGALMRKLASSQSFFLETCSHLFQRMIDTVPKGVQLSGVITPISLKPDNIFIAISDSGNMTITGEIRIRTDDRPLPGSRQVLIHFTPAEASSPAIPAAVAVKLHENTTGYHPYSPTFEWWNFTMSAPISRRYSSFTVEVVDDGNSTVYSNGGNGFPVETDIIPQTRLSCGTVSFMRKDYTFNLTVAVRDDARFQQITMTVPLPLPQEGSMVPRFESYVQTMTKAETIQGTGYSLYTAKVHVPTDKVFVTIMSYGLSGSGGVRDVEMPFLLWRGIGSCDPVED</sequence>
<dbReference type="GeneID" id="98178391"/>
<organism evidence="7 8">
    <name type="scientific">Madurella fahalii</name>
    <dbReference type="NCBI Taxonomy" id="1157608"/>
    <lineage>
        <taxon>Eukaryota</taxon>
        <taxon>Fungi</taxon>
        <taxon>Dikarya</taxon>
        <taxon>Ascomycota</taxon>
        <taxon>Pezizomycotina</taxon>
        <taxon>Sordariomycetes</taxon>
        <taxon>Sordariomycetidae</taxon>
        <taxon>Sordariales</taxon>
        <taxon>Sordariales incertae sedis</taxon>
        <taxon>Madurella</taxon>
    </lineage>
</organism>
<evidence type="ECO:0000256" key="4">
    <source>
        <dbReference type="RuleBase" id="RU004241"/>
    </source>
</evidence>
<dbReference type="InterPro" id="IPR010255">
    <property type="entry name" value="Haem_peroxidase_sf"/>
</dbReference>
<reference evidence="7 8" key="1">
    <citation type="submission" date="2024-09" db="EMBL/GenBank/DDBJ databases">
        <title>Itraconazole resistance in Madurella fahalii resulting from another homologue of gene encoding cytochrome P450 14-alpha sterol demethylase (CYP51).</title>
        <authorList>
            <person name="Yoshioka I."/>
            <person name="Fahal A.H."/>
            <person name="Kaneko S."/>
            <person name="Yaguchi T."/>
        </authorList>
    </citation>
    <scope>NUCLEOTIDE SEQUENCE [LARGE SCALE GENOMIC DNA]</scope>
    <source>
        <strain evidence="7 8">IFM 68171</strain>
    </source>
</reference>
<evidence type="ECO:0000256" key="5">
    <source>
        <dbReference type="RuleBase" id="RU363051"/>
    </source>
</evidence>
<evidence type="ECO:0000259" key="6">
    <source>
        <dbReference type="PROSITE" id="PS50873"/>
    </source>
</evidence>
<keyword evidence="5" id="KW-0732">Signal</keyword>